<name>A0A4Y2HM28_ARAVE</name>
<comment type="caution">
    <text evidence="1">The sequence shown here is derived from an EMBL/GenBank/DDBJ whole genome shotgun (WGS) entry which is preliminary data.</text>
</comment>
<dbReference type="EMBL" id="BGPR01002018">
    <property type="protein sequence ID" value="GBM66310.1"/>
    <property type="molecule type" value="Genomic_DNA"/>
</dbReference>
<organism evidence="1 2">
    <name type="scientific">Araneus ventricosus</name>
    <name type="common">Orbweaver spider</name>
    <name type="synonym">Epeira ventricosa</name>
    <dbReference type="NCBI Taxonomy" id="182803"/>
    <lineage>
        <taxon>Eukaryota</taxon>
        <taxon>Metazoa</taxon>
        <taxon>Ecdysozoa</taxon>
        <taxon>Arthropoda</taxon>
        <taxon>Chelicerata</taxon>
        <taxon>Arachnida</taxon>
        <taxon>Araneae</taxon>
        <taxon>Araneomorphae</taxon>
        <taxon>Entelegynae</taxon>
        <taxon>Araneoidea</taxon>
        <taxon>Araneidae</taxon>
        <taxon>Araneus</taxon>
    </lineage>
</organism>
<dbReference type="Proteomes" id="UP000499080">
    <property type="component" value="Unassembled WGS sequence"/>
</dbReference>
<proteinExistence type="predicted"/>
<reference evidence="1 2" key="1">
    <citation type="journal article" date="2019" name="Sci. Rep.">
        <title>Orb-weaving spider Araneus ventricosus genome elucidates the spidroin gene catalogue.</title>
        <authorList>
            <person name="Kono N."/>
            <person name="Nakamura H."/>
            <person name="Ohtoshi R."/>
            <person name="Moran D.A.P."/>
            <person name="Shinohara A."/>
            <person name="Yoshida Y."/>
            <person name="Fujiwara M."/>
            <person name="Mori M."/>
            <person name="Tomita M."/>
            <person name="Arakawa K."/>
        </authorList>
    </citation>
    <scope>NUCLEOTIDE SEQUENCE [LARGE SCALE GENOMIC DNA]</scope>
</reference>
<gene>
    <name evidence="1" type="ORF">AVEN_220071_1</name>
</gene>
<keyword evidence="2" id="KW-1185">Reference proteome</keyword>
<dbReference type="AlphaFoldDB" id="A0A4Y2HM28"/>
<dbReference type="OrthoDB" id="47375at2759"/>
<accession>A0A4Y2HM28</accession>
<protein>
    <submittedName>
        <fullName evidence="1">Uncharacterized protein</fullName>
    </submittedName>
</protein>
<sequence length="95" mass="10930">MGTWMEIMKLQTRINVSMWRLDTCVQVHRLVGICLIHQLNAGQESVYLVIKDEKVPWACHNVCRHPRCSTDSHLNKPLLLQTDNTCSMQSVIKSP</sequence>
<evidence type="ECO:0000313" key="2">
    <source>
        <dbReference type="Proteomes" id="UP000499080"/>
    </source>
</evidence>
<evidence type="ECO:0000313" key="1">
    <source>
        <dbReference type="EMBL" id="GBM66310.1"/>
    </source>
</evidence>